<keyword evidence="2" id="KW-1185">Reference proteome</keyword>
<proteinExistence type="predicted"/>
<name>A0AAE1PQ31_9EUCA</name>
<protein>
    <submittedName>
        <fullName evidence="1">Uncharacterized protein</fullName>
    </submittedName>
</protein>
<dbReference type="Proteomes" id="UP001292094">
    <property type="component" value="Unassembled WGS sequence"/>
</dbReference>
<gene>
    <name evidence="1" type="ORF">Pmani_015933</name>
</gene>
<comment type="caution">
    <text evidence="1">The sequence shown here is derived from an EMBL/GenBank/DDBJ whole genome shotgun (WGS) entry which is preliminary data.</text>
</comment>
<sequence length="122" mass="12935">MSQAACRHKGQGAAPVRDSQCLGAGRYLLHTQSRPSHTLHYPHSPHPALLYPSLAPPLLTQPCPALPYPGLAPPLLTQPCPSPTHPALPLPYSPSLAPALPCLAPPRPASLTSFCFTKNGKR</sequence>
<accession>A0AAE1PQ31</accession>
<dbReference type="EMBL" id="JAWZYT010001391">
    <property type="protein sequence ID" value="KAK4312660.1"/>
    <property type="molecule type" value="Genomic_DNA"/>
</dbReference>
<evidence type="ECO:0000313" key="2">
    <source>
        <dbReference type="Proteomes" id="UP001292094"/>
    </source>
</evidence>
<organism evidence="1 2">
    <name type="scientific">Petrolisthes manimaculis</name>
    <dbReference type="NCBI Taxonomy" id="1843537"/>
    <lineage>
        <taxon>Eukaryota</taxon>
        <taxon>Metazoa</taxon>
        <taxon>Ecdysozoa</taxon>
        <taxon>Arthropoda</taxon>
        <taxon>Crustacea</taxon>
        <taxon>Multicrustacea</taxon>
        <taxon>Malacostraca</taxon>
        <taxon>Eumalacostraca</taxon>
        <taxon>Eucarida</taxon>
        <taxon>Decapoda</taxon>
        <taxon>Pleocyemata</taxon>
        <taxon>Anomura</taxon>
        <taxon>Galatheoidea</taxon>
        <taxon>Porcellanidae</taxon>
        <taxon>Petrolisthes</taxon>
    </lineage>
</organism>
<reference evidence="1" key="1">
    <citation type="submission" date="2023-11" db="EMBL/GenBank/DDBJ databases">
        <title>Genome assemblies of two species of porcelain crab, Petrolisthes cinctipes and Petrolisthes manimaculis (Anomura: Porcellanidae).</title>
        <authorList>
            <person name="Angst P."/>
        </authorList>
    </citation>
    <scope>NUCLEOTIDE SEQUENCE</scope>
    <source>
        <strain evidence="1">PB745_02</strain>
        <tissue evidence="1">Gill</tissue>
    </source>
</reference>
<evidence type="ECO:0000313" key="1">
    <source>
        <dbReference type="EMBL" id="KAK4312660.1"/>
    </source>
</evidence>
<dbReference type="AlphaFoldDB" id="A0AAE1PQ31"/>